<gene>
    <name evidence="1" type="ORF">M0L20_18240</name>
</gene>
<evidence type="ECO:0000313" key="1">
    <source>
        <dbReference type="EMBL" id="MCK8493812.1"/>
    </source>
</evidence>
<organism evidence="1 2">
    <name type="scientific">Spirosoma liriopis</name>
    <dbReference type="NCBI Taxonomy" id="2937440"/>
    <lineage>
        <taxon>Bacteria</taxon>
        <taxon>Pseudomonadati</taxon>
        <taxon>Bacteroidota</taxon>
        <taxon>Cytophagia</taxon>
        <taxon>Cytophagales</taxon>
        <taxon>Cytophagaceae</taxon>
        <taxon>Spirosoma</taxon>
    </lineage>
</organism>
<evidence type="ECO:0008006" key="3">
    <source>
        <dbReference type="Google" id="ProtNLM"/>
    </source>
</evidence>
<sequence>MQTSGLVWQRLVVVLFLLTSPVAILKAQIRAGLPTAPPDGSAALDVSGGPYPSGSEYRGIAPPKVALSKTSASTPVTKPATGLLIYNTATVNDVTPGYYYWEGTRWLRFETATKAAARVAAAGGGQSIKAYLLSEVQNQPITDDNFILVEPGREGLFRYDGSDTSSPDNSGTVLVAAANKRYKRVYDGAVSVEKWGIQLGANKSNAVRTANTTALQKAVDSGVSLFFPEGIIETNNTVTVTDKAVKWYGTGQTSIVRQMTDVNLFVISNTTINYEPTIEGICFQAGAKFSTATALTILGYSGQAAEVQSKPFGHLSRLYFSGKDSYASGATSEWKKSIVIENPNTMTLNDIQMQGISGEKANATVGIQMTASRASIETIIHNVKIGMVTTGLKISSNTNTGIPGIEGVHISHCTVIGVYDGMVLEASYQAPFWSVTNCHVNAARNSIYLYNLSQGRITNCLLYNTGNSNPGDYASFIAFAQCSQFDINDNRFYVIPPPSGTASNDPYGILATAAGPQNQSSFNTITNNHFRLRISSAENPNDKPAIWLQTPWEYSRINGNHREEAQRPGTGPTVLVSSTLSHDNKIFDNYPADAADGSQIDIPLTDVNANDASQGKQLDLRSARASYIILPASQTGNITQIKMNVGQRVSVQFEGTATVKHNLSFIRLAGASDYTFNNGDVLNLINTGIRAEETSRKLNASAFTYSFNTINWSPSSYTQIVPPGTLANNTVYLVKLYFEQSGNTVITQSYVLPSVLTYNGASDSTSPIVGNSINYNNDSKQFNLRYKKGSGTMGLEIAPNTTGLSGNIVITVTPLL</sequence>
<evidence type="ECO:0000313" key="2">
    <source>
        <dbReference type="Proteomes" id="UP001202180"/>
    </source>
</evidence>
<dbReference type="Gene3D" id="2.160.20.10">
    <property type="entry name" value="Single-stranded right-handed beta-helix, Pectin lyase-like"/>
    <property type="match status" value="1"/>
</dbReference>
<keyword evidence="2" id="KW-1185">Reference proteome</keyword>
<dbReference type="SUPFAM" id="SSF51126">
    <property type="entry name" value="Pectin lyase-like"/>
    <property type="match status" value="1"/>
</dbReference>
<dbReference type="InterPro" id="IPR011050">
    <property type="entry name" value="Pectin_lyase_fold/virulence"/>
</dbReference>
<dbReference type="RefSeq" id="WP_248478441.1">
    <property type="nucleotide sequence ID" value="NZ_JALPRF010000003.1"/>
</dbReference>
<dbReference type="InterPro" id="IPR012334">
    <property type="entry name" value="Pectin_lyas_fold"/>
</dbReference>
<name>A0ABT0HNW3_9BACT</name>
<reference evidence="1 2" key="1">
    <citation type="submission" date="2022-04" db="EMBL/GenBank/DDBJ databases">
        <title>Spirosoma sp. strain RP8 genome sequencing and assembly.</title>
        <authorList>
            <person name="Jung Y."/>
        </authorList>
    </citation>
    <scope>NUCLEOTIDE SEQUENCE [LARGE SCALE GENOMIC DNA]</scope>
    <source>
        <strain evidence="1 2">RP8</strain>
    </source>
</reference>
<proteinExistence type="predicted"/>
<comment type="caution">
    <text evidence="1">The sequence shown here is derived from an EMBL/GenBank/DDBJ whole genome shotgun (WGS) entry which is preliminary data.</text>
</comment>
<dbReference type="Proteomes" id="UP001202180">
    <property type="component" value="Unassembled WGS sequence"/>
</dbReference>
<dbReference type="EMBL" id="JALPRF010000003">
    <property type="protein sequence ID" value="MCK8493812.1"/>
    <property type="molecule type" value="Genomic_DNA"/>
</dbReference>
<protein>
    <recommendedName>
        <fullName evidence="3">Right-handed parallel beta-helix repeat-containing protein</fullName>
    </recommendedName>
</protein>
<accession>A0ABT0HNW3</accession>